<proteinExistence type="inferred from homology"/>
<dbReference type="InterPro" id="IPR037058">
    <property type="entry name" value="Falgellar_hook_FlgE_sf"/>
</dbReference>
<protein>
    <recommendedName>
        <fullName evidence="3 5">Flagellar hook protein FlgE</fullName>
    </recommendedName>
</protein>
<feature type="domain" description="Flagellar basal-body/hook protein C-terminal" evidence="7">
    <location>
        <begin position="418"/>
        <end position="462"/>
    </location>
</feature>
<comment type="function">
    <text evidence="5">A flexible structure which links the flagellar filament to the drive apparatus in the basal body.</text>
</comment>
<evidence type="ECO:0000256" key="1">
    <source>
        <dbReference type="ARBA" id="ARBA00004117"/>
    </source>
</evidence>
<evidence type="ECO:0000259" key="8">
    <source>
        <dbReference type="Pfam" id="PF07559"/>
    </source>
</evidence>
<evidence type="ECO:0000256" key="4">
    <source>
        <dbReference type="ARBA" id="ARBA00023143"/>
    </source>
</evidence>
<dbReference type="InterPro" id="IPR001444">
    <property type="entry name" value="Flag_bb_rod_N"/>
</dbReference>
<dbReference type="GO" id="GO:0071978">
    <property type="term" value="P:bacterial-type flagellum-dependent swarming motility"/>
    <property type="evidence" value="ECO:0007669"/>
    <property type="project" value="TreeGrafter"/>
</dbReference>
<evidence type="ECO:0000313" key="10">
    <source>
        <dbReference type="EMBL" id="MBO8457705.1"/>
    </source>
</evidence>
<evidence type="ECO:0000313" key="11">
    <source>
        <dbReference type="Proteomes" id="UP000823638"/>
    </source>
</evidence>
<dbReference type="InterPro" id="IPR019776">
    <property type="entry name" value="Flagellar_basal_body_rod_CS"/>
</dbReference>
<evidence type="ECO:0000256" key="2">
    <source>
        <dbReference type="ARBA" id="ARBA00009677"/>
    </source>
</evidence>
<dbReference type="Gene3D" id="2.60.98.20">
    <property type="entry name" value="Flagellar hook protein FlgE"/>
    <property type="match status" value="1"/>
</dbReference>
<evidence type="ECO:0000259" key="7">
    <source>
        <dbReference type="Pfam" id="PF06429"/>
    </source>
</evidence>
<dbReference type="PANTHER" id="PTHR30435">
    <property type="entry name" value="FLAGELLAR PROTEIN"/>
    <property type="match status" value="1"/>
</dbReference>
<evidence type="ECO:0000259" key="6">
    <source>
        <dbReference type="Pfam" id="PF00460"/>
    </source>
</evidence>
<evidence type="ECO:0000256" key="5">
    <source>
        <dbReference type="RuleBase" id="RU362116"/>
    </source>
</evidence>
<dbReference type="SUPFAM" id="SSF117143">
    <property type="entry name" value="Flagellar hook protein flgE"/>
    <property type="match status" value="1"/>
</dbReference>
<dbReference type="InterPro" id="IPR020013">
    <property type="entry name" value="Flagellar_FlgE/F/G"/>
</dbReference>
<comment type="caution">
    <text evidence="10">The sequence shown here is derived from an EMBL/GenBank/DDBJ whole genome shotgun (WGS) entry which is preliminary data.</text>
</comment>
<dbReference type="AlphaFoldDB" id="A0A9D9HPR0"/>
<dbReference type="PROSITE" id="PS00588">
    <property type="entry name" value="FLAGELLA_BB_ROD"/>
    <property type="match status" value="1"/>
</dbReference>
<dbReference type="Pfam" id="PF22692">
    <property type="entry name" value="LlgE_F_G_D1"/>
    <property type="match status" value="1"/>
</dbReference>
<dbReference type="InterPro" id="IPR010930">
    <property type="entry name" value="Flg_bb/hook_C_dom"/>
</dbReference>
<feature type="domain" description="Flagellar hook protein FlgE/F/G-like D1" evidence="9">
    <location>
        <begin position="95"/>
        <end position="142"/>
    </location>
</feature>
<comment type="subcellular location">
    <subcellularLocation>
        <location evidence="1 5">Bacterial flagellum basal body</location>
    </subcellularLocation>
</comment>
<comment type="similarity">
    <text evidence="2 5">Belongs to the flagella basal body rod proteins family.</text>
</comment>
<reference evidence="10" key="2">
    <citation type="journal article" date="2021" name="PeerJ">
        <title>Extensive microbial diversity within the chicken gut microbiome revealed by metagenomics and culture.</title>
        <authorList>
            <person name="Gilroy R."/>
            <person name="Ravi A."/>
            <person name="Getino M."/>
            <person name="Pursley I."/>
            <person name="Horton D.L."/>
            <person name="Alikhan N.F."/>
            <person name="Baker D."/>
            <person name="Gharbi K."/>
            <person name="Hall N."/>
            <person name="Watson M."/>
            <person name="Adriaenssens E.M."/>
            <person name="Foster-Nyarko E."/>
            <person name="Jarju S."/>
            <person name="Secka A."/>
            <person name="Antonio M."/>
            <person name="Oren A."/>
            <person name="Chaudhuri R.R."/>
            <person name="La Ragione R."/>
            <person name="Hildebrand F."/>
            <person name="Pallen M.J."/>
        </authorList>
    </citation>
    <scope>NUCLEOTIDE SEQUENCE</scope>
    <source>
        <strain evidence="10">10532</strain>
    </source>
</reference>
<name>A0A9D9HPR0_9SPIR</name>
<sequence length="464" mass="49587">MMRSLYSGVSGLQNHQTRMDVIGNNISNVNTTGFKRGRVNFQDMLSQQMSGAARPTESVGGVNPKEVGLGMTVASIDTIHTQGSLQTTGVQTDLAIQGNGFFVLKNGDKTYFTRAGNFGIDNQGTLVNPANGLRVQGWMAEEINGRSILDTSRSTTDLIIPVGGKDPAKATSYVNYACNLNKATPVIPEGASEDMIREGTWSTDFIVYDDFGQEHRLVIEFTRSPEVENQWIATVNVDPDMEGGSNTQVGFGADGENAGNTFILQFNNYGTLDMVTDTAGNTSAENGPVSITAGFNVAGANPNEDGTPYRQSFTINLGTIGSAENTVTQFAQTSSTKAREQDGYAMGYMENFKIDQSGMITGVYSNGQSRVIGQVAMATFTNQGGLEKAGENTYVQSNNSGIADIGASGTAGKGKMIAGALEMSNVDLTEQFTDMIVTQRGFQANSKTIQTSDTMLETIMNLKR</sequence>
<reference evidence="10" key="1">
    <citation type="submission" date="2020-10" db="EMBL/GenBank/DDBJ databases">
        <authorList>
            <person name="Gilroy R."/>
        </authorList>
    </citation>
    <scope>NUCLEOTIDE SEQUENCE</scope>
    <source>
        <strain evidence="10">10532</strain>
    </source>
</reference>
<evidence type="ECO:0000259" key="9">
    <source>
        <dbReference type="Pfam" id="PF22692"/>
    </source>
</evidence>
<dbReference type="PANTHER" id="PTHR30435:SF1">
    <property type="entry name" value="FLAGELLAR HOOK PROTEIN FLGE"/>
    <property type="match status" value="1"/>
</dbReference>
<keyword evidence="10" id="KW-0282">Flagellum</keyword>
<dbReference type="InterPro" id="IPR053967">
    <property type="entry name" value="LlgE_F_G-like_D1"/>
</dbReference>
<dbReference type="InterPro" id="IPR037925">
    <property type="entry name" value="FlgE/F/G-like"/>
</dbReference>
<dbReference type="Proteomes" id="UP000823638">
    <property type="component" value="Unassembled WGS sequence"/>
</dbReference>
<feature type="domain" description="Flagellar basal body rod protein N-terminal" evidence="6">
    <location>
        <begin position="5"/>
        <end position="35"/>
    </location>
</feature>
<keyword evidence="10" id="KW-0969">Cilium</keyword>
<dbReference type="Pfam" id="PF07559">
    <property type="entry name" value="FlgE_D2"/>
    <property type="match status" value="1"/>
</dbReference>
<feature type="domain" description="Flagellar hook protein FlgE D2" evidence="8">
    <location>
        <begin position="179"/>
        <end position="344"/>
    </location>
</feature>
<dbReference type="GO" id="GO:0009424">
    <property type="term" value="C:bacterial-type flagellum hook"/>
    <property type="evidence" value="ECO:0007669"/>
    <property type="project" value="TreeGrafter"/>
</dbReference>
<dbReference type="Pfam" id="PF00460">
    <property type="entry name" value="Flg_bb_rod"/>
    <property type="match status" value="1"/>
</dbReference>
<gene>
    <name evidence="10" type="primary">flgE</name>
    <name evidence="10" type="ORF">IAA81_05695</name>
</gene>
<organism evidence="10 11">
    <name type="scientific">Candidatus Gallitreponema excrementavium</name>
    <dbReference type="NCBI Taxonomy" id="2840840"/>
    <lineage>
        <taxon>Bacteria</taxon>
        <taxon>Pseudomonadati</taxon>
        <taxon>Spirochaetota</taxon>
        <taxon>Spirochaetia</taxon>
        <taxon>Spirochaetales</taxon>
        <taxon>Candidatus Gallitreponema</taxon>
    </lineage>
</organism>
<evidence type="ECO:0000256" key="3">
    <source>
        <dbReference type="ARBA" id="ARBA00019015"/>
    </source>
</evidence>
<keyword evidence="4 5" id="KW-0975">Bacterial flagellum</keyword>
<dbReference type="GO" id="GO:0009425">
    <property type="term" value="C:bacterial-type flagellum basal body"/>
    <property type="evidence" value="ECO:0007669"/>
    <property type="project" value="UniProtKB-SubCell"/>
</dbReference>
<accession>A0A9D9HPR0</accession>
<dbReference type="NCBIfam" id="NF004241">
    <property type="entry name" value="PRK05682.1-5"/>
    <property type="match status" value="1"/>
</dbReference>
<dbReference type="EMBL" id="JADIMM010000073">
    <property type="protein sequence ID" value="MBO8457705.1"/>
    <property type="molecule type" value="Genomic_DNA"/>
</dbReference>
<dbReference type="NCBIfam" id="TIGR03506">
    <property type="entry name" value="FlgEFG_subfam"/>
    <property type="match status" value="1"/>
</dbReference>
<keyword evidence="10" id="KW-0966">Cell projection</keyword>
<dbReference type="InterPro" id="IPR011491">
    <property type="entry name" value="FlgE_D2"/>
</dbReference>
<dbReference type="GO" id="GO:0005829">
    <property type="term" value="C:cytosol"/>
    <property type="evidence" value="ECO:0007669"/>
    <property type="project" value="TreeGrafter"/>
</dbReference>
<dbReference type="Pfam" id="PF06429">
    <property type="entry name" value="Flg_bbr_C"/>
    <property type="match status" value="1"/>
</dbReference>